<dbReference type="HOGENOM" id="CLU_010252_0_2_1"/>
<protein>
    <submittedName>
        <fullName evidence="2">(spotted green pufferfish) hypothetical protein</fullName>
    </submittedName>
</protein>
<reference evidence="2" key="2">
    <citation type="submission" date="2004-02" db="EMBL/GenBank/DDBJ databases">
        <authorList>
            <consortium name="Genoscope"/>
            <consortium name="Whitehead Institute Centre for Genome Research"/>
        </authorList>
    </citation>
    <scope>NUCLEOTIDE SEQUENCE</scope>
</reference>
<dbReference type="SMART" id="SM00314">
    <property type="entry name" value="RA"/>
    <property type="match status" value="1"/>
</dbReference>
<feature type="domain" description="Ras-associating" evidence="1">
    <location>
        <begin position="1"/>
        <end position="86"/>
    </location>
</feature>
<dbReference type="InterPro" id="IPR029071">
    <property type="entry name" value="Ubiquitin-like_domsf"/>
</dbReference>
<proteinExistence type="predicted"/>
<comment type="caution">
    <text evidence="2">The sequence shown here is derived from an EMBL/GenBank/DDBJ whole genome shotgun (WGS) entry which is preliminary data.</text>
</comment>
<dbReference type="InterPro" id="IPR000159">
    <property type="entry name" value="RA_dom"/>
</dbReference>
<dbReference type="AlphaFoldDB" id="Q4T6I6"/>
<dbReference type="GO" id="GO:0007165">
    <property type="term" value="P:signal transduction"/>
    <property type="evidence" value="ECO:0007669"/>
    <property type="project" value="InterPro"/>
</dbReference>
<reference evidence="2" key="1">
    <citation type="journal article" date="2004" name="Nature">
        <title>Genome duplication in the teleost fish Tetraodon nigroviridis reveals the early vertebrate proto-karyotype.</title>
        <authorList>
            <person name="Jaillon O."/>
            <person name="Aury J.-M."/>
            <person name="Brunet F."/>
            <person name="Petit J.-L."/>
            <person name="Stange-Thomann N."/>
            <person name="Mauceli E."/>
            <person name="Bouneau L."/>
            <person name="Fischer C."/>
            <person name="Ozouf-Costaz C."/>
            <person name="Bernot A."/>
            <person name="Nicaud S."/>
            <person name="Jaffe D."/>
            <person name="Fisher S."/>
            <person name="Lutfalla G."/>
            <person name="Dossat C."/>
            <person name="Segurens B."/>
            <person name="Dasilva C."/>
            <person name="Salanoubat M."/>
            <person name="Levy M."/>
            <person name="Boudet N."/>
            <person name="Castellano S."/>
            <person name="Anthouard V."/>
            <person name="Jubin C."/>
            <person name="Castelli V."/>
            <person name="Katinka M."/>
            <person name="Vacherie B."/>
            <person name="Biemont C."/>
            <person name="Skalli Z."/>
            <person name="Cattolico L."/>
            <person name="Poulain J."/>
            <person name="De Berardinis V."/>
            <person name="Cruaud C."/>
            <person name="Duprat S."/>
            <person name="Brottier P."/>
            <person name="Coutanceau J.-P."/>
            <person name="Gouzy J."/>
            <person name="Parra G."/>
            <person name="Lardier G."/>
            <person name="Chapple C."/>
            <person name="McKernan K.J."/>
            <person name="McEwan P."/>
            <person name="Bosak S."/>
            <person name="Kellis M."/>
            <person name="Volff J.-N."/>
            <person name="Guigo R."/>
            <person name="Zody M.C."/>
            <person name="Mesirov J."/>
            <person name="Lindblad-Toh K."/>
            <person name="Birren B."/>
            <person name="Nusbaum C."/>
            <person name="Kahn D."/>
            <person name="Robinson-Rechavi M."/>
            <person name="Laudet V."/>
            <person name="Schachter V."/>
            <person name="Quetier F."/>
            <person name="Saurin W."/>
            <person name="Scarpelli C."/>
            <person name="Wincker P."/>
            <person name="Lander E.S."/>
            <person name="Weissenbach J."/>
            <person name="Roest Crollius H."/>
        </authorList>
    </citation>
    <scope>NUCLEOTIDE SEQUENCE [LARGE SCALE GENOMIC DNA]</scope>
</reference>
<gene>
    <name evidence="2" type="ORF">GSTENG00006282001</name>
</gene>
<dbReference type="KEGG" id="tng:GSTEN00006282G001"/>
<evidence type="ECO:0000313" key="2">
    <source>
        <dbReference type="EMBL" id="CAF91496.1"/>
    </source>
</evidence>
<dbReference type="Pfam" id="PF00788">
    <property type="entry name" value="RA"/>
    <property type="match status" value="1"/>
</dbReference>
<sequence length="118" mass="13329">MHIIRIRMDLQDGNLYRSILVTSNDKTPTVISSALEKHNQDPKRASRYELIQLLPEGKELVIPATGNVFYAMTTSSVDFLLRKREGDTPLGSEPINTETSATFPRIKAKGKRLVRTLF</sequence>
<dbReference type="SUPFAM" id="SSF54236">
    <property type="entry name" value="Ubiquitin-like"/>
    <property type="match status" value="1"/>
</dbReference>
<dbReference type="PROSITE" id="PS50200">
    <property type="entry name" value="RA"/>
    <property type="match status" value="1"/>
</dbReference>
<dbReference type="EMBL" id="CAAE01008740">
    <property type="protein sequence ID" value="CAF91496.1"/>
    <property type="molecule type" value="Genomic_DNA"/>
</dbReference>
<organism evidence="2">
    <name type="scientific">Tetraodon nigroviridis</name>
    <name type="common">Spotted green pufferfish</name>
    <name type="synonym">Chelonodon nigroviridis</name>
    <dbReference type="NCBI Taxonomy" id="99883"/>
    <lineage>
        <taxon>Eukaryota</taxon>
        <taxon>Metazoa</taxon>
        <taxon>Chordata</taxon>
        <taxon>Craniata</taxon>
        <taxon>Vertebrata</taxon>
        <taxon>Euteleostomi</taxon>
        <taxon>Actinopterygii</taxon>
        <taxon>Neopterygii</taxon>
        <taxon>Teleostei</taxon>
        <taxon>Neoteleostei</taxon>
        <taxon>Acanthomorphata</taxon>
        <taxon>Eupercaria</taxon>
        <taxon>Tetraodontiformes</taxon>
        <taxon>Tetradontoidea</taxon>
        <taxon>Tetraodontidae</taxon>
        <taxon>Tetraodon</taxon>
    </lineage>
</organism>
<accession>Q4T6I6</accession>
<evidence type="ECO:0000259" key="1">
    <source>
        <dbReference type="PROSITE" id="PS50200"/>
    </source>
</evidence>
<dbReference type="OrthoDB" id="26687at2759"/>
<dbReference type="Gene3D" id="3.10.20.90">
    <property type="entry name" value="Phosphatidylinositol 3-kinase Catalytic Subunit, Chain A, domain 1"/>
    <property type="match status" value="1"/>
</dbReference>
<name>Q4T6I6_TETNG</name>